<dbReference type="Proteomes" id="UP000054270">
    <property type="component" value="Unassembled WGS sequence"/>
</dbReference>
<accession>A0A0D2P6A7</accession>
<organism evidence="1 2">
    <name type="scientific">Hypholoma sublateritium (strain FD-334 SS-4)</name>
    <dbReference type="NCBI Taxonomy" id="945553"/>
    <lineage>
        <taxon>Eukaryota</taxon>
        <taxon>Fungi</taxon>
        <taxon>Dikarya</taxon>
        <taxon>Basidiomycota</taxon>
        <taxon>Agaricomycotina</taxon>
        <taxon>Agaricomycetes</taxon>
        <taxon>Agaricomycetidae</taxon>
        <taxon>Agaricales</taxon>
        <taxon>Agaricineae</taxon>
        <taxon>Strophariaceae</taxon>
        <taxon>Hypholoma</taxon>
    </lineage>
</organism>
<protein>
    <submittedName>
        <fullName evidence="1">Uncharacterized protein</fullName>
    </submittedName>
</protein>
<evidence type="ECO:0000313" key="1">
    <source>
        <dbReference type="EMBL" id="KJA24171.1"/>
    </source>
</evidence>
<gene>
    <name evidence="1" type="ORF">HYPSUDRAFT_38944</name>
</gene>
<evidence type="ECO:0000313" key="2">
    <source>
        <dbReference type="Proteomes" id="UP000054270"/>
    </source>
</evidence>
<keyword evidence="2" id="KW-1185">Reference proteome</keyword>
<reference evidence="2" key="1">
    <citation type="submission" date="2014-04" db="EMBL/GenBank/DDBJ databases">
        <title>Evolutionary Origins and Diversification of the Mycorrhizal Mutualists.</title>
        <authorList>
            <consortium name="DOE Joint Genome Institute"/>
            <consortium name="Mycorrhizal Genomics Consortium"/>
            <person name="Kohler A."/>
            <person name="Kuo A."/>
            <person name="Nagy L.G."/>
            <person name="Floudas D."/>
            <person name="Copeland A."/>
            <person name="Barry K.W."/>
            <person name="Cichocki N."/>
            <person name="Veneault-Fourrey C."/>
            <person name="LaButti K."/>
            <person name="Lindquist E.A."/>
            <person name="Lipzen A."/>
            <person name="Lundell T."/>
            <person name="Morin E."/>
            <person name="Murat C."/>
            <person name="Riley R."/>
            <person name="Ohm R."/>
            <person name="Sun H."/>
            <person name="Tunlid A."/>
            <person name="Henrissat B."/>
            <person name="Grigoriev I.V."/>
            <person name="Hibbett D.S."/>
            <person name="Martin F."/>
        </authorList>
    </citation>
    <scope>NUCLEOTIDE SEQUENCE [LARGE SCALE GENOMIC DNA]</scope>
    <source>
        <strain evidence="2">FD-334 SS-4</strain>
    </source>
</reference>
<name>A0A0D2P6A7_HYPSF</name>
<dbReference type="EMBL" id="KN817538">
    <property type="protein sequence ID" value="KJA24171.1"/>
    <property type="molecule type" value="Genomic_DNA"/>
</dbReference>
<dbReference type="AlphaFoldDB" id="A0A0D2P6A7"/>
<proteinExistence type="predicted"/>
<sequence length="475" mass="53960">MVSDGASYFPEGATIDSTSTIDGSSSVHEKRRTSIIQNVNQVYAFPRLLTVQHCHGRAQSYCRSLLLEKHGFPLYYPTVALNKDSVYLDKGVSIGDVGFVCPRGSFRFLFNIFLPVDDPIHAGRTPTEFKPIEPPLDDSELTFIPDYFKPGSIIASEGIKVVKHSTEPLDASFYSKRREGGILILPRGASRQDMTATDRLHEYVQRNAPHWYQVINQYSDSTLHPNGSLVIVTGCDKAADYANTSFSNTEKKPHRVSLRYTWKPNYDLPWTHSVHADVHWFQPHKDEVINPSLNQCIFVRTLRVSLSSISWAKALPVVSPMSRFVSFIIKERSLFQRCQDVIAAWRKTRYREKELLAKLHPGDRYYFEPNVIIAQIMLCQFPNANTSLVDDSVWCSRAQGGLGTASNILALVNKVLDTCDVVESHGRVTLTPKDVSSKNPTLFDRFLHCKNYHKQKRIRRVDIKYVCESYKVAPK</sequence>
<dbReference type="OrthoDB" id="3222453at2759"/>